<keyword evidence="5" id="KW-0677">Repeat</keyword>
<comment type="pathway">
    <text evidence="2">Protein modification; protein ubiquitination.</text>
</comment>
<dbReference type="Gene3D" id="3.30.40.10">
    <property type="entry name" value="Zinc/RING finger domain, C3HC4 (zinc finger)"/>
    <property type="match status" value="1"/>
</dbReference>
<dbReference type="InterPro" id="IPR013083">
    <property type="entry name" value="Znf_RING/FYVE/PHD"/>
</dbReference>
<dbReference type="AlphaFoldDB" id="A0A5B7BSA5"/>
<feature type="domain" description="U-box" evidence="8">
    <location>
        <begin position="288"/>
        <end position="362"/>
    </location>
</feature>
<dbReference type="Pfam" id="PF25598">
    <property type="entry name" value="ARM_PUB"/>
    <property type="match status" value="1"/>
</dbReference>
<dbReference type="SMART" id="SM00185">
    <property type="entry name" value="ARM"/>
    <property type="match status" value="5"/>
</dbReference>
<dbReference type="FunFam" id="3.30.40.10:FF:000455">
    <property type="entry name" value="RING-type E3 ubiquitin transferase"/>
    <property type="match status" value="1"/>
</dbReference>
<evidence type="ECO:0000313" key="9">
    <source>
        <dbReference type="EMBL" id="MPA70851.1"/>
    </source>
</evidence>
<dbReference type="PROSITE" id="PS50176">
    <property type="entry name" value="ARM_REPEAT"/>
    <property type="match status" value="1"/>
</dbReference>
<dbReference type="SUPFAM" id="SSF57850">
    <property type="entry name" value="RING/U-box"/>
    <property type="match status" value="1"/>
</dbReference>
<dbReference type="FunFam" id="1.25.10.10:FF:000491">
    <property type="entry name" value="RING-type E3 ubiquitin transferase"/>
    <property type="match status" value="1"/>
</dbReference>
<dbReference type="InterPro" id="IPR045210">
    <property type="entry name" value="RING-Ubox_PUB"/>
</dbReference>
<reference evidence="9" key="1">
    <citation type="submission" date="2019-08" db="EMBL/GenBank/DDBJ databases">
        <title>Reference gene set and small RNA set construction with multiple tissues from Davidia involucrata Baill.</title>
        <authorList>
            <person name="Yang H."/>
            <person name="Zhou C."/>
            <person name="Li G."/>
            <person name="Wang J."/>
            <person name="Gao P."/>
            <person name="Wang M."/>
            <person name="Wang R."/>
            <person name="Zhao Y."/>
        </authorList>
    </citation>
    <scope>NUCLEOTIDE SEQUENCE</scope>
    <source>
        <tissue evidence="9">Mixed with DoveR01_LX</tissue>
    </source>
</reference>
<dbReference type="Pfam" id="PF04564">
    <property type="entry name" value="U-box"/>
    <property type="match status" value="1"/>
</dbReference>
<evidence type="ECO:0000256" key="4">
    <source>
        <dbReference type="ARBA" id="ARBA00022679"/>
    </source>
</evidence>
<dbReference type="InterPro" id="IPR057623">
    <property type="entry name" value="PUB12-19-like_N"/>
</dbReference>
<dbReference type="CDD" id="cd16664">
    <property type="entry name" value="RING-Ubox_PUB"/>
    <property type="match status" value="1"/>
</dbReference>
<dbReference type="UniPathway" id="UPA00143"/>
<evidence type="ECO:0000256" key="5">
    <source>
        <dbReference type="ARBA" id="ARBA00022737"/>
    </source>
</evidence>
<evidence type="ECO:0000256" key="7">
    <source>
        <dbReference type="PROSITE-ProRule" id="PRU00259"/>
    </source>
</evidence>
<dbReference type="InterPro" id="IPR011989">
    <property type="entry name" value="ARM-like"/>
</dbReference>
<protein>
    <recommendedName>
        <fullName evidence="3">RING-type E3 ubiquitin transferase</fullName>
        <ecNumber evidence="3">2.3.2.27</ecNumber>
    </recommendedName>
</protein>
<evidence type="ECO:0000256" key="3">
    <source>
        <dbReference type="ARBA" id="ARBA00012483"/>
    </source>
</evidence>
<dbReference type="PANTHER" id="PTHR23315">
    <property type="entry name" value="U BOX DOMAIN-CONTAINING"/>
    <property type="match status" value="1"/>
</dbReference>
<accession>A0A5B7BSA5</accession>
<evidence type="ECO:0000256" key="2">
    <source>
        <dbReference type="ARBA" id="ARBA00004906"/>
    </source>
</evidence>
<dbReference type="SUPFAM" id="SSF48371">
    <property type="entry name" value="ARM repeat"/>
    <property type="match status" value="1"/>
</dbReference>
<feature type="repeat" description="ARM" evidence="7">
    <location>
        <begin position="433"/>
        <end position="475"/>
    </location>
</feature>
<comment type="catalytic activity">
    <reaction evidence="1">
        <text>S-ubiquitinyl-[E2 ubiquitin-conjugating enzyme]-L-cysteine + [acceptor protein]-L-lysine = [E2 ubiquitin-conjugating enzyme]-L-cysteine + N(6)-ubiquitinyl-[acceptor protein]-L-lysine.</text>
        <dbReference type="EC" id="2.3.2.27"/>
    </reaction>
</comment>
<evidence type="ECO:0000256" key="6">
    <source>
        <dbReference type="ARBA" id="ARBA00022786"/>
    </source>
</evidence>
<organism evidence="9">
    <name type="scientific">Davidia involucrata</name>
    <name type="common">Dove tree</name>
    <dbReference type="NCBI Taxonomy" id="16924"/>
    <lineage>
        <taxon>Eukaryota</taxon>
        <taxon>Viridiplantae</taxon>
        <taxon>Streptophyta</taxon>
        <taxon>Embryophyta</taxon>
        <taxon>Tracheophyta</taxon>
        <taxon>Spermatophyta</taxon>
        <taxon>Magnoliopsida</taxon>
        <taxon>eudicotyledons</taxon>
        <taxon>Gunneridae</taxon>
        <taxon>Pentapetalae</taxon>
        <taxon>asterids</taxon>
        <taxon>Cornales</taxon>
        <taxon>Nyssaceae</taxon>
        <taxon>Davidia</taxon>
    </lineage>
</organism>
<dbReference type="EMBL" id="GHES01040292">
    <property type="protein sequence ID" value="MPA70851.1"/>
    <property type="molecule type" value="Transcribed_RNA"/>
</dbReference>
<keyword evidence="6" id="KW-0833">Ubl conjugation pathway</keyword>
<dbReference type="GO" id="GO:0061630">
    <property type="term" value="F:ubiquitin protein ligase activity"/>
    <property type="evidence" value="ECO:0007669"/>
    <property type="project" value="UniProtKB-EC"/>
</dbReference>
<sequence length="716" mass="79165">MASAAIFSSLRRRRSPSVEAFLAPVSLNESALIQTLIVVANELLVSFSGKSLLFQRKNFRYLIRKIEIFVVLFEYLHDSGSFVLPRTAKLCFKEVYILLYRAKILLDYCSQSSQLWLLIQNCMISSHFHDLDQEISTALDVFPLEELELCEDVREQIELLKKQSKRGKLFIDQRDEELRMRLFGFLEEFGVGSVPDCMELRAFFVDGLGIQDGKTCRNEIEFLEELICNYEGDVEPTSSVLKGFIAFIRYCRFLIFGFDEGEETINFGNCKKPRKGVICREIGETFVTIPKDFCCPISLDLMQDPVIVSTGQTYDRTSISQWMEEGNNSCPKTGQLLSHTRLVQNKALRSLIMQWCTAHGIPFDPPESANACTEAFSAASSTRAVIEANRATVRLLIEQLSCELDGAKTVAARELRFLAKFGKENRAYIAEAGAIPLLQELLSSPNPVAQENSVTAILNLSIYEQNKSRIMEEAGCLDSIVKVLRFGHTEEARENAAATLFSLSAVHDYKMRITGEEGVVAALAGLLRTGTPRGKKDAVTALYNLSTHLDNCPIMIDAGAVTALVGALETEGVAEEAAGALGLLVRQPFGAEELRREEMAVPRLVEMMRRGTSRGKENAVATLLELCRVGGSAATESVARVPAFASLLQILFYTGTKRTRRKAASLARVCQRCEAVALPYGWWGVGYTFTGNSAANLGSGLANDNSVSMSISVPVL</sequence>
<dbReference type="GO" id="GO:0016567">
    <property type="term" value="P:protein ubiquitination"/>
    <property type="evidence" value="ECO:0007669"/>
    <property type="project" value="UniProtKB-UniPathway"/>
</dbReference>
<dbReference type="Gene3D" id="1.25.10.10">
    <property type="entry name" value="Leucine-rich Repeat Variant"/>
    <property type="match status" value="1"/>
</dbReference>
<gene>
    <name evidence="9" type="ORF">Din_040292</name>
</gene>
<dbReference type="Pfam" id="PF25368">
    <property type="entry name" value="PUB10_N"/>
    <property type="match status" value="1"/>
</dbReference>
<dbReference type="InterPro" id="IPR003613">
    <property type="entry name" value="Ubox_domain"/>
</dbReference>
<name>A0A5B7BSA5_DAVIN</name>
<dbReference type="PANTHER" id="PTHR23315:SF266">
    <property type="entry name" value="U-BOX DOMAIN-CONTAINING PROTEIN 17"/>
    <property type="match status" value="1"/>
</dbReference>
<evidence type="ECO:0000256" key="1">
    <source>
        <dbReference type="ARBA" id="ARBA00000900"/>
    </source>
</evidence>
<dbReference type="EC" id="2.3.2.27" evidence="3"/>
<dbReference type="InterPro" id="IPR058678">
    <property type="entry name" value="ARM_PUB"/>
</dbReference>
<keyword evidence="4" id="KW-0808">Transferase</keyword>
<dbReference type="PROSITE" id="PS51698">
    <property type="entry name" value="U_BOX"/>
    <property type="match status" value="1"/>
</dbReference>
<evidence type="ECO:0000259" key="8">
    <source>
        <dbReference type="PROSITE" id="PS51698"/>
    </source>
</evidence>
<dbReference type="InterPro" id="IPR016024">
    <property type="entry name" value="ARM-type_fold"/>
</dbReference>
<proteinExistence type="predicted"/>
<dbReference type="SMART" id="SM00504">
    <property type="entry name" value="Ubox"/>
    <property type="match status" value="1"/>
</dbReference>
<dbReference type="InterPro" id="IPR000225">
    <property type="entry name" value="Armadillo"/>
</dbReference>